<dbReference type="OrthoDB" id="73663at2"/>
<gene>
    <name evidence="2" type="ordered locus">Deipe_2857</name>
</gene>
<protein>
    <recommendedName>
        <fullName evidence="4">Lipoprotein</fullName>
    </recommendedName>
</protein>
<dbReference type="Proteomes" id="UP000010467">
    <property type="component" value="Chromosome"/>
</dbReference>
<evidence type="ECO:0000313" key="3">
    <source>
        <dbReference type="Proteomes" id="UP000010467"/>
    </source>
</evidence>
<reference evidence="3" key="1">
    <citation type="submission" date="2012-03" db="EMBL/GenBank/DDBJ databases">
        <title>Complete sequence of chromosome of Deinococcus peraridilitoris DSM 19664.</title>
        <authorList>
            <person name="Lucas S."/>
            <person name="Copeland A."/>
            <person name="Lapidus A."/>
            <person name="Glavina del Rio T."/>
            <person name="Dalin E."/>
            <person name="Tice H."/>
            <person name="Bruce D."/>
            <person name="Goodwin L."/>
            <person name="Pitluck S."/>
            <person name="Peters L."/>
            <person name="Mikhailova N."/>
            <person name="Lu M."/>
            <person name="Kyrpides N."/>
            <person name="Mavromatis K."/>
            <person name="Ivanova N."/>
            <person name="Brettin T."/>
            <person name="Detter J.C."/>
            <person name="Han C."/>
            <person name="Larimer F."/>
            <person name="Land M."/>
            <person name="Hauser L."/>
            <person name="Markowitz V."/>
            <person name="Cheng J.-F."/>
            <person name="Hugenholtz P."/>
            <person name="Woyke T."/>
            <person name="Wu D."/>
            <person name="Pukall R."/>
            <person name="Steenblock K."/>
            <person name="Brambilla E."/>
            <person name="Klenk H.-P."/>
            <person name="Eisen J.A."/>
        </authorList>
    </citation>
    <scope>NUCLEOTIDE SEQUENCE [LARGE SCALE GENOMIC DNA]</scope>
    <source>
        <strain evidence="3">DSM 19664 / LMG 22246 / CIP 109416 / KR-200</strain>
    </source>
</reference>
<dbReference type="STRING" id="937777.Deipe_2857"/>
<feature type="signal peptide" evidence="1">
    <location>
        <begin position="1"/>
        <end position="18"/>
    </location>
</feature>
<accession>L0A5M2</accession>
<dbReference type="KEGG" id="dpd:Deipe_2857"/>
<proteinExistence type="predicted"/>
<evidence type="ECO:0000313" key="2">
    <source>
        <dbReference type="EMBL" id="AFZ68320.1"/>
    </source>
</evidence>
<keyword evidence="1" id="KW-0732">Signal</keyword>
<dbReference type="AlphaFoldDB" id="L0A5M2"/>
<dbReference type="EMBL" id="CP003382">
    <property type="protein sequence ID" value="AFZ68320.1"/>
    <property type="molecule type" value="Genomic_DNA"/>
</dbReference>
<organism evidence="2 3">
    <name type="scientific">Deinococcus peraridilitoris (strain DSM 19664 / LMG 22246 / CIP 109416 / KR-200)</name>
    <dbReference type="NCBI Taxonomy" id="937777"/>
    <lineage>
        <taxon>Bacteria</taxon>
        <taxon>Thermotogati</taxon>
        <taxon>Deinococcota</taxon>
        <taxon>Deinococci</taxon>
        <taxon>Deinococcales</taxon>
        <taxon>Deinococcaceae</taxon>
        <taxon>Deinococcus</taxon>
    </lineage>
</organism>
<dbReference type="RefSeq" id="WP_015236622.1">
    <property type="nucleotide sequence ID" value="NC_019793.1"/>
</dbReference>
<keyword evidence="3" id="KW-1185">Reference proteome</keyword>
<sequence length="149" mass="15652">MNRLLLLSLGLVSLAACAPNQVNPNKVGKIVNVTSGEEGRLLLGGYGTVAGRNTARIEFAQNAYQGEYNVLASSDAPPRVGVSAGVSFSNVAPPGYFFSVGTRASNLRDGSLVVRNGSQVITCRFVVDHNNNGNGECTDGANARYTIQF</sequence>
<dbReference type="HOGENOM" id="CLU_134293_0_0_0"/>
<dbReference type="PATRIC" id="fig|937777.3.peg.2872"/>
<feature type="chain" id="PRO_5003939037" description="Lipoprotein" evidence="1">
    <location>
        <begin position="19"/>
        <end position="149"/>
    </location>
</feature>
<dbReference type="PROSITE" id="PS51257">
    <property type="entry name" value="PROKAR_LIPOPROTEIN"/>
    <property type="match status" value="1"/>
</dbReference>
<name>L0A5M2_DEIPD</name>
<evidence type="ECO:0008006" key="4">
    <source>
        <dbReference type="Google" id="ProtNLM"/>
    </source>
</evidence>
<evidence type="ECO:0000256" key="1">
    <source>
        <dbReference type="SAM" id="SignalP"/>
    </source>
</evidence>